<proteinExistence type="predicted"/>
<feature type="domain" description="Zinc knuckle CX2CX4HX4C" evidence="3">
    <location>
        <begin position="165"/>
        <end position="198"/>
    </location>
</feature>
<dbReference type="Pfam" id="PF14111">
    <property type="entry name" value="DUF4283"/>
    <property type="match status" value="1"/>
</dbReference>
<dbReference type="PANTHER" id="PTHR31286:SF54">
    <property type="entry name" value="DUF4283 DOMAIN-CONTAINING PROTEIN"/>
    <property type="match status" value="1"/>
</dbReference>
<dbReference type="InterPro" id="IPR025558">
    <property type="entry name" value="DUF4283"/>
</dbReference>
<accession>A0A397XIR8</accession>
<feature type="domain" description="DUF4283" evidence="2">
    <location>
        <begin position="18"/>
        <end position="94"/>
    </location>
</feature>
<dbReference type="InterPro" id="IPR040256">
    <property type="entry name" value="At4g02000-like"/>
</dbReference>
<evidence type="ECO:0000313" key="5">
    <source>
        <dbReference type="Proteomes" id="UP000264353"/>
    </source>
</evidence>
<evidence type="ECO:0000313" key="4">
    <source>
        <dbReference type="EMBL" id="RID40652.1"/>
    </source>
</evidence>
<dbReference type="AlphaFoldDB" id="A0A397XIR8"/>
<evidence type="ECO:0000256" key="1">
    <source>
        <dbReference type="SAM" id="MobiDB-lite"/>
    </source>
</evidence>
<dbReference type="PANTHER" id="PTHR31286">
    <property type="entry name" value="GLYCINE-RICH CELL WALL STRUCTURAL PROTEIN 1.8-LIKE"/>
    <property type="match status" value="1"/>
</dbReference>
<name>A0A397XIR8_BRACM</name>
<sequence length="475" mass="52902">TISRSPHFDNTELIKQYDKTIIGRCMNPAVQDVKALIVMLPKIWKVEDRVAGTDLGLGRFQFDFVEEEDIETVLRAQPFHFDYWMVALARWHPRMPRNYPSAIPFWIKPLGVPLEFWDAPTFQSIGDALGETVEVDLDYGRIKVVIDGCKELSFDTTVDFVGGEFHEGDEAFISLKYEKLFGFCDTCFSLSHDVDHCPLTTTSPQKKKEAREMPQDDRARSYKGVVINGEMGQQSSRLRGSRSARPRGFIPEEDTRSSRGSRRGTNPGAGPAKEAREEGEIQQQERRNSSRNEQEASPMIPLQENHANSIILADVQKVTSVPECEENGLDVVNELLGDEKNDVENDVMELDEDRVHKMGNDEGSGDGFQNLSDGEVEVNSDQVTEGLNLADGDVVNGLPEEKASVVGDVEKKKVVRKGLFKSTAVARGSTKARMVQALMATRKRTASKPTTRQGEGAKQQEEKGPSNPNPTSSKP</sequence>
<evidence type="ECO:0000259" key="2">
    <source>
        <dbReference type="Pfam" id="PF14111"/>
    </source>
</evidence>
<feature type="non-terminal residue" evidence="4">
    <location>
        <position position="1"/>
    </location>
</feature>
<dbReference type="InterPro" id="IPR025836">
    <property type="entry name" value="Zn_knuckle_CX2CX4HX4C"/>
</dbReference>
<protein>
    <recommendedName>
        <fullName evidence="6">DUF4283 domain-containing protein</fullName>
    </recommendedName>
</protein>
<dbReference type="EMBL" id="CM010637">
    <property type="protein sequence ID" value="RID40652.1"/>
    <property type="molecule type" value="Genomic_DNA"/>
</dbReference>
<organism evidence="4 5">
    <name type="scientific">Brassica campestris</name>
    <name type="common">Field mustard</name>
    <dbReference type="NCBI Taxonomy" id="3711"/>
    <lineage>
        <taxon>Eukaryota</taxon>
        <taxon>Viridiplantae</taxon>
        <taxon>Streptophyta</taxon>
        <taxon>Embryophyta</taxon>
        <taxon>Tracheophyta</taxon>
        <taxon>Spermatophyta</taxon>
        <taxon>Magnoliopsida</taxon>
        <taxon>eudicotyledons</taxon>
        <taxon>Gunneridae</taxon>
        <taxon>Pentapetalae</taxon>
        <taxon>rosids</taxon>
        <taxon>malvids</taxon>
        <taxon>Brassicales</taxon>
        <taxon>Brassicaceae</taxon>
        <taxon>Brassiceae</taxon>
        <taxon>Brassica</taxon>
    </lineage>
</organism>
<evidence type="ECO:0008006" key="6">
    <source>
        <dbReference type="Google" id="ProtNLM"/>
    </source>
</evidence>
<feature type="region of interest" description="Disordered" evidence="1">
    <location>
        <begin position="198"/>
        <end position="302"/>
    </location>
</feature>
<gene>
    <name evidence="4" type="ORF">BRARA_J00684</name>
</gene>
<reference evidence="4 5" key="1">
    <citation type="submission" date="2018-06" db="EMBL/GenBank/DDBJ databases">
        <title>WGS assembly of Brassica rapa FPsc.</title>
        <authorList>
            <person name="Bowman J."/>
            <person name="Kohchi T."/>
            <person name="Yamato K."/>
            <person name="Jenkins J."/>
            <person name="Shu S."/>
            <person name="Ishizaki K."/>
            <person name="Yamaoka S."/>
            <person name="Nishihama R."/>
            <person name="Nakamura Y."/>
            <person name="Berger F."/>
            <person name="Adam C."/>
            <person name="Aki S."/>
            <person name="Althoff F."/>
            <person name="Araki T."/>
            <person name="Arteaga-Vazquez M."/>
            <person name="Balasubrmanian S."/>
            <person name="Bauer D."/>
            <person name="Boehm C."/>
            <person name="Briginshaw L."/>
            <person name="Caballero-Perez J."/>
            <person name="Catarino B."/>
            <person name="Chen F."/>
            <person name="Chiyoda S."/>
            <person name="Chovatia M."/>
            <person name="Davies K."/>
            <person name="Delmans M."/>
            <person name="Demura T."/>
            <person name="Dierschke T."/>
            <person name="Dolan L."/>
            <person name="Dorantes-Acosta A."/>
            <person name="Eklund D."/>
            <person name="Florent S."/>
            <person name="Flores-Sandoval E."/>
            <person name="Fujiyama A."/>
            <person name="Fukuzawa H."/>
            <person name="Galik B."/>
            <person name="Grimanelli D."/>
            <person name="Grimwood J."/>
            <person name="Grossniklaus U."/>
            <person name="Hamada T."/>
            <person name="Haseloff J."/>
            <person name="Hetherington A."/>
            <person name="Higo A."/>
            <person name="Hirakawa Y."/>
            <person name="Hundley H."/>
            <person name="Ikeda Y."/>
            <person name="Inoue K."/>
            <person name="Inoue S."/>
            <person name="Ishida S."/>
            <person name="Jia Q."/>
            <person name="Kakita M."/>
            <person name="Kanazawa T."/>
            <person name="Kawai Y."/>
            <person name="Kawashima T."/>
            <person name="Kennedy M."/>
            <person name="Kinose K."/>
            <person name="Kinoshita T."/>
            <person name="Kohara Y."/>
            <person name="Koide E."/>
            <person name="Komatsu K."/>
            <person name="Kopischke S."/>
            <person name="Kubo M."/>
            <person name="Kyozuka J."/>
            <person name="Lagercrantz U."/>
            <person name="Lin S."/>
            <person name="Lindquist E."/>
            <person name="Lipzen A."/>
            <person name="Lu C."/>
            <person name="Luna E."/>
            <person name="Martienssen R."/>
            <person name="Minamino N."/>
            <person name="Mizutani M."/>
            <person name="Mizutani M."/>
            <person name="Mochizuki N."/>
            <person name="Monte I."/>
            <person name="Mosher R."/>
            <person name="Nagasaki H."/>
            <person name="Nakagami H."/>
            <person name="Naramoto S."/>
            <person name="Nishitani K."/>
            <person name="Ohtani M."/>
            <person name="Okamoto T."/>
            <person name="Okumura M."/>
            <person name="Phillips J."/>
            <person name="Pollak B."/>
            <person name="Reinders A."/>
            <person name="Roevekamp M."/>
            <person name="Sano R."/>
            <person name="Sawa S."/>
            <person name="Schmid M."/>
            <person name="Shirakawa M."/>
            <person name="Solano R."/>
            <person name="Spunde A."/>
            <person name="Suetsugu N."/>
            <person name="Sugano S."/>
            <person name="Sugiyama A."/>
            <person name="Sun R."/>
            <person name="Suzuki Y."/>
            <person name="Takenaka M."/>
            <person name="Takezawa D."/>
            <person name="Tomogane H."/>
            <person name="Tsuzuki M."/>
            <person name="Ueda T."/>
            <person name="Umeda M."/>
            <person name="Ward J."/>
            <person name="Watanabe Y."/>
            <person name="Yazaki K."/>
            <person name="Yokoyama R."/>
            <person name="Yoshitake Y."/>
            <person name="Yotsui I."/>
            <person name="Zachgo S."/>
            <person name="Schmutz J."/>
        </authorList>
    </citation>
    <scope>NUCLEOTIDE SEQUENCE [LARGE SCALE GENOMIC DNA]</scope>
    <source>
        <strain evidence="5">cv. B-3</strain>
    </source>
</reference>
<dbReference type="Pfam" id="PF14392">
    <property type="entry name" value="zf-CCHC_4"/>
    <property type="match status" value="1"/>
</dbReference>
<evidence type="ECO:0000259" key="3">
    <source>
        <dbReference type="Pfam" id="PF14392"/>
    </source>
</evidence>
<feature type="compositionally biased region" description="Basic and acidic residues" evidence="1">
    <location>
        <begin position="273"/>
        <end position="294"/>
    </location>
</feature>
<feature type="compositionally biased region" description="Basic and acidic residues" evidence="1">
    <location>
        <begin position="206"/>
        <end position="220"/>
    </location>
</feature>
<dbReference type="Proteomes" id="UP000264353">
    <property type="component" value="Chromosome A10"/>
</dbReference>
<feature type="region of interest" description="Disordered" evidence="1">
    <location>
        <begin position="440"/>
        <end position="475"/>
    </location>
</feature>